<dbReference type="Pfam" id="PF12840">
    <property type="entry name" value="HTH_20"/>
    <property type="match status" value="1"/>
</dbReference>
<dbReference type="SMART" id="SM00418">
    <property type="entry name" value="HTH_ARSR"/>
    <property type="match status" value="1"/>
</dbReference>
<dbReference type="Proteomes" id="UP001317822">
    <property type="component" value="Chromosome"/>
</dbReference>
<organism evidence="3 4">
    <name type="scientific">Lysobacter auxotrophicus</name>
    <dbReference type="NCBI Taxonomy" id="2992573"/>
    <lineage>
        <taxon>Bacteria</taxon>
        <taxon>Pseudomonadati</taxon>
        <taxon>Pseudomonadota</taxon>
        <taxon>Gammaproteobacteria</taxon>
        <taxon>Lysobacterales</taxon>
        <taxon>Lysobacteraceae</taxon>
        <taxon>Lysobacter</taxon>
    </lineage>
</organism>
<dbReference type="InterPro" id="IPR036390">
    <property type="entry name" value="WH_DNA-bd_sf"/>
</dbReference>
<dbReference type="PANTHER" id="PTHR38600">
    <property type="entry name" value="TRANSCRIPTIONAL REGULATORY PROTEIN"/>
    <property type="match status" value="1"/>
</dbReference>
<evidence type="ECO:0000259" key="2">
    <source>
        <dbReference type="PROSITE" id="PS50987"/>
    </source>
</evidence>
<dbReference type="NCBIfam" id="NF033788">
    <property type="entry name" value="HTH_metalloreg"/>
    <property type="match status" value="1"/>
</dbReference>
<accession>A0ABM8DDU3</accession>
<dbReference type="InterPro" id="IPR036388">
    <property type="entry name" value="WH-like_DNA-bd_sf"/>
</dbReference>
<evidence type="ECO:0000313" key="4">
    <source>
        <dbReference type="Proteomes" id="UP001317822"/>
    </source>
</evidence>
<protein>
    <submittedName>
        <fullName evidence="3">Metalloregulator ArsR/SmtB family transcription factor</fullName>
    </submittedName>
</protein>
<reference evidence="3 4" key="1">
    <citation type="journal article" date="2023" name="Int. J. Syst. Evol. Microbiol.">
        <title>Physiological and genomic analyses of cobalamin (vitamin B12)-auxotrophy of Lysobacter auxotrophicus sp. nov., a methionine-auxotrophic chitinolytic bacterium isolated from chitin-treated soil.</title>
        <authorList>
            <person name="Saito A."/>
            <person name="Dohra H."/>
            <person name="Hamada M."/>
            <person name="Moriuchi R."/>
            <person name="Kotsuchibashi Y."/>
            <person name="Mori K."/>
        </authorList>
    </citation>
    <scope>NUCLEOTIDE SEQUENCE [LARGE SCALE GENOMIC DNA]</scope>
    <source>
        <strain evidence="3 4">5-21a</strain>
    </source>
</reference>
<name>A0ABM8DDU3_9GAMM</name>
<evidence type="ECO:0000256" key="1">
    <source>
        <dbReference type="SAM" id="MobiDB-lite"/>
    </source>
</evidence>
<dbReference type="EMBL" id="AP027041">
    <property type="protein sequence ID" value="BDU16771.1"/>
    <property type="molecule type" value="Genomic_DNA"/>
</dbReference>
<feature type="domain" description="HTH arsR-type" evidence="2">
    <location>
        <begin position="1"/>
        <end position="95"/>
    </location>
</feature>
<dbReference type="PRINTS" id="PR00778">
    <property type="entry name" value="HTHARSR"/>
</dbReference>
<proteinExistence type="predicted"/>
<dbReference type="Gene3D" id="1.10.10.10">
    <property type="entry name" value="Winged helix-like DNA-binding domain superfamily/Winged helix DNA-binding domain"/>
    <property type="match status" value="1"/>
</dbReference>
<dbReference type="InterPro" id="IPR001845">
    <property type="entry name" value="HTH_ArsR_DNA-bd_dom"/>
</dbReference>
<feature type="region of interest" description="Disordered" evidence="1">
    <location>
        <begin position="110"/>
        <end position="135"/>
    </location>
</feature>
<gene>
    <name evidence="3" type="ORF">LA521A_19720</name>
</gene>
<sequence>MVESTSDRLDAVFRALADPTRRAMVRSLSRQPRSVGELAEPFEISLAAASKHIKVLEGAGLVQRDVQGRTHVCRLDARPLHAGMEWMRHYEQFWNQRLDALETLLREEDREHAARKAPARKPAAIKPMRSNRSKR</sequence>
<keyword evidence="4" id="KW-1185">Reference proteome</keyword>
<dbReference type="PANTHER" id="PTHR38600:SF2">
    <property type="entry name" value="SLL0088 PROTEIN"/>
    <property type="match status" value="1"/>
</dbReference>
<dbReference type="InterPro" id="IPR011991">
    <property type="entry name" value="ArsR-like_HTH"/>
</dbReference>
<dbReference type="PROSITE" id="PS50987">
    <property type="entry name" value="HTH_ARSR_2"/>
    <property type="match status" value="1"/>
</dbReference>
<dbReference type="SUPFAM" id="SSF46785">
    <property type="entry name" value="Winged helix' DNA-binding domain"/>
    <property type="match status" value="1"/>
</dbReference>
<evidence type="ECO:0000313" key="3">
    <source>
        <dbReference type="EMBL" id="BDU16771.1"/>
    </source>
</evidence>
<dbReference type="CDD" id="cd00090">
    <property type="entry name" value="HTH_ARSR"/>
    <property type="match status" value="1"/>
</dbReference>